<keyword evidence="5" id="KW-1185">Reference proteome</keyword>
<dbReference type="PANTHER" id="PTHR11851">
    <property type="entry name" value="METALLOPROTEASE"/>
    <property type="match status" value="1"/>
</dbReference>
<name>E3LJP0_CAERE</name>
<dbReference type="STRING" id="31234.E3LJP0"/>
<dbReference type="GO" id="GO:0016020">
    <property type="term" value="C:membrane"/>
    <property type="evidence" value="ECO:0007669"/>
    <property type="project" value="UniProtKB-ARBA"/>
</dbReference>
<dbReference type="Pfam" id="PF00675">
    <property type="entry name" value="Peptidase_M16"/>
    <property type="match status" value="1"/>
</dbReference>
<evidence type="ECO:0000256" key="2">
    <source>
        <dbReference type="ARBA" id="ARBA00022946"/>
    </source>
</evidence>
<dbReference type="InterPro" id="IPR011249">
    <property type="entry name" value="Metalloenz_LuxS/M16"/>
</dbReference>
<dbReference type="EMBL" id="DS268410">
    <property type="protein sequence ID" value="EFP00181.1"/>
    <property type="molecule type" value="Genomic_DNA"/>
</dbReference>
<dbReference type="eggNOG" id="KOG2583">
    <property type="taxonomic scope" value="Eukaryota"/>
</dbReference>
<organism evidence="5">
    <name type="scientific">Caenorhabditis remanei</name>
    <name type="common">Caenorhabditis vulgaris</name>
    <dbReference type="NCBI Taxonomy" id="31234"/>
    <lineage>
        <taxon>Eukaryota</taxon>
        <taxon>Metazoa</taxon>
        <taxon>Ecdysozoa</taxon>
        <taxon>Nematoda</taxon>
        <taxon>Chromadorea</taxon>
        <taxon>Rhabditida</taxon>
        <taxon>Rhabditina</taxon>
        <taxon>Rhabditomorpha</taxon>
        <taxon>Rhabditoidea</taxon>
        <taxon>Rhabditidae</taxon>
        <taxon>Peloderinae</taxon>
        <taxon>Caenorhabditis</taxon>
    </lineage>
</organism>
<dbReference type="KEGG" id="crq:GCK72_019604"/>
<evidence type="ECO:0000256" key="3">
    <source>
        <dbReference type="ARBA" id="ARBA00023128"/>
    </source>
</evidence>
<dbReference type="GO" id="GO:0046872">
    <property type="term" value="F:metal ion binding"/>
    <property type="evidence" value="ECO:0007669"/>
    <property type="project" value="InterPro"/>
</dbReference>
<dbReference type="OrthoDB" id="6369905at2759"/>
<sequence length="429" mass="45972">MRSSLVSKSAAALKANSQTAPIKEKLKNGLTVVAQDNNGAVSQLILAFRAGARYQSVTQQGLVHHIRNFVGRDAQSYPGLQLVWSSAASGAQMNSFASRDIFGVQISVARDDAAYALSILGHVASKPAFKPWETEDVLPTIRADLSQKTPYSRVFEDLHRAAFRNDSLSYSLLSSKNQIGAFKSDEMSKFAAKHFVSGNGVLVGINIDHNILKNYAEESGTISEGSIVMNHMAPFRGGDYRRFARGDNVHIMIAGAGAPINDVKQRAVQSVFLAHVGRSSPLKFATLPGTQSGLGLANLPGGVTGSSFQAAYDGSGLAGVYLISPAANSDAAVRAAVGALRKPKVQDIEGCKRRAIAEILFSSENSVLSAYEHATNALYKGPDSSNDLISEIQKVDVKDVEKFADGAFQRLAISAYGNYFRIPYSDEIH</sequence>
<dbReference type="AlphaFoldDB" id="E3LJP0"/>
<dbReference type="InterPro" id="IPR050361">
    <property type="entry name" value="MPP/UQCRC_Complex"/>
</dbReference>
<dbReference type="PANTHER" id="PTHR11851:SF226">
    <property type="entry name" value="CYTOCHROME B-C1 COMPLEX SUBUNIT 2, MITOCHONDRIAL"/>
    <property type="match status" value="1"/>
</dbReference>
<reference evidence="4" key="1">
    <citation type="submission" date="2007-07" db="EMBL/GenBank/DDBJ databases">
        <title>PCAP assembly of the Caenorhabditis remanei genome.</title>
        <authorList>
            <consortium name="The Caenorhabditis remanei Sequencing Consortium"/>
            <person name="Wilson R.K."/>
        </authorList>
    </citation>
    <scope>NUCLEOTIDE SEQUENCE [LARGE SCALE GENOMIC DNA]</scope>
    <source>
        <strain evidence="4">PB4641</strain>
    </source>
</reference>
<dbReference type="HOGENOM" id="CLU_009902_0_0_1"/>
<dbReference type="FunFam" id="3.30.830.10:FF:000039">
    <property type="entry name" value="Ubiquinol-cytochrome c reductase core subunit 2"/>
    <property type="match status" value="1"/>
</dbReference>
<dbReference type="RefSeq" id="XP_003115693.2">
    <property type="nucleotide sequence ID" value="XM_003115645.2"/>
</dbReference>
<protein>
    <submittedName>
        <fullName evidence="4">CRE-UCR-2.3 protein</fullName>
    </submittedName>
</protein>
<evidence type="ECO:0000313" key="4">
    <source>
        <dbReference type="EMBL" id="EFP00181.1"/>
    </source>
</evidence>
<dbReference type="FunFam" id="3.30.830.10:FF:000021">
    <property type="entry name" value="Cytochrome b-c1 complex subunit 2"/>
    <property type="match status" value="1"/>
</dbReference>
<dbReference type="SUPFAM" id="SSF63411">
    <property type="entry name" value="LuxS/MPP-like metallohydrolase"/>
    <property type="match status" value="2"/>
</dbReference>
<proteinExistence type="predicted"/>
<accession>E3LJP0</accession>
<gene>
    <name evidence="4" type="primary">Cre-ucr-2.3</name>
    <name evidence="4" type="ORF">CRE_18729</name>
</gene>
<dbReference type="CTD" id="9838872"/>
<dbReference type="InterPro" id="IPR011765">
    <property type="entry name" value="Pept_M16_N"/>
</dbReference>
<dbReference type="Proteomes" id="UP000008281">
    <property type="component" value="Unassembled WGS sequence"/>
</dbReference>
<dbReference type="Gene3D" id="3.30.830.10">
    <property type="entry name" value="Metalloenzyme, LuxS/M16 peptidase-like"/>
    <property type="match status" value="2"/>
</dbReference>
<evidence type="ECO:0000313" key="5">
    <source>
        <dbReference type="Proteomes" id="UP000008281"/>
    </source>
</evidence>
<keyword evidence="2" id="KW-0809">Transit peptide</keyword>
<keyword evidence="3" id="KW-0496">Mitochondrion</keyword>
<dbReference type="GO" id="GO:0005739">
    <property type="term" value="C:mitochondrion"/>
    <property type="evidence" value="ECO:0007669"/>
    <property type="project" value="UniProtKB-SubCell"/>
</dbReference>
<evidence type="ECO:0000256" key="1">
    <source>
        <dbReference type="ARBA" id="ARBA00004173"/>
    </source>
</evidence>
<dbReference type="FunCoup" id="E3LJP0">
    <property type="interactions" value="872"/>
</dbReference>
<dbReference type="GeneID" id="9838872"/>
<comment type="subcellular location">
    <subcellularLocation>
        <location evidence="1">Mitochondrion</location>
    </subcellularLocation>
</comment>